<dbReference type="EMBL" id="BMXF01000007">
    <property type="protein sequence ID" value="GHB86431.1"/>
    <property type="molecule type" value="Genomic_DNA"/>
</dbReference>
<dbReference type="InterPro" id="IPR013879">
    <property type="entry name" value="DUF1761"/>
</dbReference>
<keyword evidence="1" id="KW-0472">Membrane</keyword>
<dbReference type="RefSeq" id="WP_189568251.1">
    <property type="nucleotide sequence ID" value="NZ_BMXF01000007.1"/>
</dbReference>
<dbReference type="Proteomes" id="UP000598271">
    <property type="component" value="Unassembled WGS sequence"/>
</dbReference>
<evidence type="ECO:0000256" key="1">
    <source>
        <dbReference type="SAM" id="Phobius"/>
    </source>
</evidence>
<keyword evidence="3" id="KW-1185">Reference proteome</keyword>
<gene>
    <name evidence="2" type="ORF">GCM10007390_47440</name>
</gene>
<comment type="caution">
    <text evidence="2">The sequence shown here is derived from an EMBL/GenBank/DDBJ whole genome shotgun (WGS) entry which is preliminary data.</text>
</comment>
<dbReference type="AlphaFoldDB" id="A0A8J3GAX5"/>
<organism evidence="2 3">
    <name type="scientific">Persicitalea jodogahamensis</name>
    <dbReference type="NCBI Taxonomy" id="402147"/>
    <lineage>
        <taxon>Bacteria</taxon>
        <taxon>Pseudomonadati</taxon>
        <taxon>Bacteroidota</taxon>
        <taxon>Cytophagia</taxon>
        <taxon>Cytophagales</taxon>
        <taxon>Spirosomataceae</taxon>
        <taxon>Persicitalea</taxon>
    </lineage>
</organism>
<reference evidence="2 3" key="1">
    <citation type="journal article" date="2014" name="Int. J. Syst. Evol. Microbiol.">
        <title>Complete genome sequence of Corynebacterium casei LMG S-19264T (=DSM 44701T), isolated from a smear-ripened cheese.</title>
        <authorList>
            <consortium name="US DOE Joint Genome Institute (JGI-PGF)"/>
            <person name="Walter F."/>
            <person name="Albersmeier A."/>
            <person name="Kalinowski J."/>
            <person name="Ruckert C."/>
        </authorList>
    </citation>
    <scope>NUCLEOTIDE SEQUENCE [LARGE SCALE GENOMIC DNA]</scope>
    <source>
        <strain evidence="2 3">KCTC 12866</strain>
    </source>
</reference>
<accession>A0A8J3GAX5</accession>
<dbReference type="Pfam" id="PF08570">
    <property type="entry name" value="DUF1761"/>
    <property type="match status" value="1"/>
</dbReference>
<feature type="transmembrane region" description="Helical" evidence="1">
    <location>
        <begin position="107"/>
        <end position="128"/>
    </location>
</feature>
<feature type="transmembrane region" description="Helical" evidence="1">
    <location>
        <begin position="7"/>
        <end position="27"/>
    </location>
</feature>
<feature type="transmembrane region" description="Helical" evidence="1">
    <location>
        <begin position="47"/>
        <end position="69"/>
    </location>
</feature>
<sequence>MTLNNVKWISIAVITAFLLSGLWYALLAQRLDQLHSATTITPPARSQLSTVFVELIRNAILCGSLLYLIRRVKLATWQQGIAFALLLWLGFPVILLTGSIFHEHVPVGVAAIHAGDWLIKLLALTLLLRVGNRSH</sequence>
<evidence type="ECO:0008006" key="4">
    <source>
        <dbReference type="Google" id="ProtNLM"/>
    </source>
</evidence>
<evidence type="ECO:0000313" key="3">
    <source>
        <dbReference type="Proteomes" id="UP000598271"/>
    </source>
</evidence>
<name>A0A8J3GAX5_9BACT</name>
<keyword evidence="1" id="KW-1133">Transmembrane helix</keyword>
<feature type="transmembrane region" description="Helical" evidence="1">
    <location>
        <begin position="81"/>
        <end position="101"/>
    </location>
</feature>
<protein>
    <recommendedName>
        <fullName evidence="4">DUF1761 domain-containing protein</fullName>
    </recommendedName>
</protein>
<keyword evidence="1" id="KW-0812">Transmembrane</keyword>
<proteinExistence type="predicted"/>
<evidence type="ECO:0000313" key="2">
    <source>
        <dbReference type="EMBL" id="GHB86431.1"/>
    </source>
</evidence>